<evidence type="ECO:0000313" key="2">
    <source>
        <dbReference type="Proteomes" id="UP001165064"/>
    </source>
</evidence>
<keyword evidence="2" id="KW-1185">Reference proteome</keyword>
<gene>
    <name evidence="1" type="ORF">Amon02_000732800</name>
</gene>
<evidence type="ECO:0000313" key="1">
    <source>
        <dbReference type="EMBL" id="GME85054.1"/>
    </source>
</evidence>
<name>A0ACB5TBA5_AMBMO</name>
<organism evidence="1 2">
    <name type="scientific">Ambrosiozyma monospora</name>
    <name type="common">Yeast</name>
    <name type="synonym">Endomycopsis monosporus</name>
    <dbReference type="NCBI Taxonomy" id="43982"/>
    <lineage>
        <taxon>Eukaryota</taxon>
        <taxon>Fungi</taxon>
        <taxon>Dikarya</taxon>
        <taxon>Ascomycota</taxon>
        <taxon>Saccharomycotina</taxon>
        <taxon>Pichiomycetes</taxon>
        <taxon>Pichiales</taxon>
        <taxon>Pichiaceae</taxon>
        <taxon>Ambrosiozyma</taxon>
    </lineage>
</organism>
<comment type="caution">
    <text evidence="1">The sequence shown here is derived from an EMBL/GenBank/DDBJ whole genome shotgun (WGS) entry which is preliminary data.</text>
</comment>
<sequence>MRLPRLPTFLFSILALASLSHAFTPYTLNDEGIYNNLTHYIEYSSAAGCISTTGVKVGYLDSSCSGEACVNADSDIYVVNVVDSLSHALILTDPSEEQIIIAFQGTESFLDWVLDFSFVPVAYEPYAVENDLATNDFDANLPFVHLGFKTATDNFLSNATGVLKGLKEEYPNYSVIVTGHSLGGALASLTGVELYLMGYEPTVIAYASPKVFNPTLADWVNEVFKTDQYLSDLKADNVHQIPYYTFTRVTHVHDIVPCVPLAAMGYDHAGVDYYITKQDLPQAISDVEVRGEFKLKYELETLGDLVASVAEDPSAALKDDTTSDSHIYYFIDISQCGLADEESS</sequence>
<dbReference type="Proteomes" id="UP001165064">
    <property type="component" value="Unassembled WGS sequence"/>
</dbReference>
<proteinExistence type="predicted"/>
<protein>
    <submittedName>
        <fullName evidence="1">Unnamed protein product</fullName>
    </submittedName>
</protein>
<accession>A0ACB5TBA5</accession>
<reference evidence="1" key="1">
    <citation type="submission" date="2023-04" db="EMBL/GenBank/DDBJ databases">
        <title>Ambrosiozyma monospora NBRC 10751.</title>
        <authorList>
            <person name="Ichikawa N."/>
            <person name="Sato H."/>
            <person name="Tonouchi N."/>
        </authorList>
    </citation>
    <scope>NUCLEOTIDE SEQUENCE</scope>
    <source>
        <strain evidence="1">NBRC 10751</strain>
    </source>
</reference>
<dbReference type="EMBL" id="BSXS01006071">
    <property type="protein sequence ID" value="GME85054.1"/>
    <property type="molecule type" value="Genomic_DNA"/>
</dbReference>